<dbReference type="EMBL" id="SRRU01000005">
    <property type="protein sequence ID" value="TGN83147.1"/>
    <property type="molecule type" value="Genomic_DNA"/>
</dbReference>
<keyword evidence="3" id="KW-1185">Reference proteome</keyword>
<evidence type="ECO:0000313" key="2">
    <source>
        <dbReference type="EMBL" id="TGN83147.1"/>
    </source>
</evidence>
<evidence type="ECO:0000256" key="1">
    <source>
        <dbReference type="SAM" id="SignalP"/>
    </source>
</evidence>
<gene>
    <name evidence="2" type="ORF">E5082_16330</name>
</gene>
<keyword evidence="1" id="KW-0732">Signal</keyword>
<name>A0A4Z1DKY6_STRGP</name>
<accession>A0A4Z1DKY6</accession>
<protein>
    <recommendedName>
        <fullName evidence="4">Chaplin</fullName>
    </recommendedName>
</protein>
<comment type="caution">
    <text evidence="2">The sequence shown here is derived from an EMBL/GenBank/DDBJ whole genome shotgun (WGS) entry which is preliminary data.</text>
</comment>
<reference evidence="2 3" key="1">
    <citation type="submission" date="2019-04" db="EMBL/GenBank/DDBJ databases">
        <title>Streptomyces sp. nov. Bv016 isolated from bark of Buahinia variegata.</title>
        <authorList>
            <person name="Kanchanasin P."/>
            <person name="Tanasupawat S."/>
            <person name="Yuki M."/>
            <person name="Kudo T."/>
        </authorList>
    </citation>
    <scope>NUCLEOTIDE SEQUENCE [LARGE SCALE GENOMIC DNA]</scope>
    <source>
        <strain evidence="2 3">JCM 4765</strain>
    </source>
</reference>
<feature type="chain" id="PRO_5021350427" description="Chaplin" evidence="1">
    <location>
        <begin position="25"/>
        <end position="73"/>
    </location>
</feature>
<feature type="signal peptide" evidence="1">
    <location>
        <begin position="1"/>
        <end position="24"/>
    </location>
</feature>
<proteinExistence type="predicted"/>
<dbReference type="RefSeq" id="WP_135791972.1">
    <property type="nucleotide sequence ID" value="NZ_BNBQ01000007.1"/>
</dbReference>
<dbReference type="GeneID" id="91532495"/>
<sequence length="73" mass="7158">MKKLLLAALAVAASSAALATPAHAASADDRWTAEDTTACAAGLTVTPVVKAVSPLPLAEQAPACGKGSLLHHG</sequence>
<dbReference type="Proteomes" id="UP000298513">
    <property type="component" value="Unassembled WGS sequence"/>
</dbReference>
<evidence type="ECO:0008006" key="4">
    <source>
        <dbReference type="Google" id="ProtNLM"/>
    </source>
</evidence>
<evidence type="ECO:0000313" key="3">
    <source>
        <dbReference type="Proteomes" id="UP000298513"/>
    </source>
</evidence>
<dbReference type="AlphaFoldDB" id="A0A4Z1DKY6"/>
<organism evidence="2 3">
    <name type="scientific">Streptomyces griseoluteus</name>
    <dbReference type="NCBI Taxonomy" id="29306"/>
    <lineage>
        <taxon>Bacteria</taxon>
        <taxon>Bacillati</taxon>
        <taxon>Actinomycetota</taxon>
        <taxon>Actinomycetes</taxon>
        <taxon>Kitasatosporales</taxon>
        <taxon>Streptomycetaceae</taxon>
        <taxon>Streptomyces</taxon>
    </lineage>
</organism>